<sequence length="309" mass="33246">MTAVIEVQGLRKRFGRITALDGLDLTVERGTVAGFLGPNGAGKSTTIRVLLGTYRRDAGTVRVLGADPVRDAVAVHRRIAYVPGDVDLWPQLTGGECIDALLGLRGAAPTRQARAETIDRFELDSTRRMSEYSKGNRQKVALVAAFAAPADLLILDEPTSGLDPLMEDVFTDCVREATAAGSSVLLSSHILGEVEKLCDTVTIVRSGRTVAAGSLAQMRHLTRTRVTAEVAEQPDGLAELADVDDVEITSRSNIAGTTTVSLTVEQPGLSRLIAALGRLDVRSLEVSPPSLEEMFRRYYGDHDHPTTER</sequence>
<evidence type="ECO:0000259" key="7">
    <source>
        <dbReference type="PROSITE" id="PS50893"/>
    </source>
</evidence>
<protein>
    <submittedName>
        <fullName evidence="8">ABC-2 type transport system ATP-binding protein</fullName>
    </submittedName>
</protein>
<dbReference type="Proteomes" id="UP001206895">
    <property type="component" value="Unassembled WGS sequence"/>
</dbReference>
<evidence type="ECO:0000313" key="8">
    <source>
        <dbReference type="EMBL" id="MCP2174871.1"/>
    </source>
</evidence>
<dbReference type="PANTHER" id="PTHR42711:SF5">
    <property type="entry name" value="ABC TRANSPORTER ATP-BINDING PROTEIN NATA"/>
    <property type="match status" value="1"/>
</dbReference>
<dbReference type="InterPro" id="IPR050763">
    <property type="entry name" value="ABC_transporter_ATP-binding"/>
</dbReference>
<evidence type="ECO:0000256" key="1">
    <source>
        <dbReference type="ARBA" id="ARBA00004202"/>
    </source>
</evidence>
<dbReference type="PANTHER" id="PTHR42711">
    <property type="entry name" value="ABC TRANSPORTER ATP-BINDING PROTEIN"/>
    <property type="match status" value="1"/>
</dbReference>
<keyword evidence="9" id="KW-1185">Reference proteome</keyword>
<dbReference type="Gene3D" id="3.40.50.300">
    <property type="entry name" value="P-loop containing nucleotide triphosphate hydrolases"/>
    <property type="match status" value="1"/>
</dbReference>
<evidence type="ECO:0000256" key="2">
    <source>
        <dbReference type="ARBA" id="ARBA00005417"/>
    </source>
</evidence>
<dbReference type="InterPro" id="IPR003593">
    <property type="entry name" value="AAA+_ATPase"/>
</dbReference>
<dbReference type="RefSeq" id="WP_253659889.1">
    <property type="nucleotide sequence ID" value="NZ_BAAAJQ010000001.1"/>
</dbReference>
<dbReference type="Pfam" id="PF00005">
    <property type="entry name" value="ABC_tran"/>
    <property type="match status" value="1"/>
</dbReference>
<proteinExistence type="inferred from homology"/>
<keyword evidence="4" id="KW-0547">Nucleotide-binding</keyword>
<name>A0ABT1HDA6_9NOCA</name>
<dbReference type="CDD" id="cd03230">
    <property type="entry name" value="ABC_DR_subfamily_A"/>
    <property type="match status" value="1"/>
</dbReference>
<evidence type="ECO:0000256" key="4">
    <source>
        <dbReference type="ARBA" id="ARBA00022741"/>
    </source>
</evidence>
<comment type="similarity">
    <text evidence="2">Belongs to the ABC transporter superfamily.</text>
</comment>
<dbReference type="InterPro" id="IPR003439">
    <property type="entry name" value="ABC_transporter-like_ATP-bd"/>
</dbReference>
<feature type="domain" description="ABC transporter" evidence="7">
    <location>
        <begin position="5"/>
        <end position="231"/>
    </location>
</feature>
<comment type="caution">
    <text evidence="8">The sequence shown here is derived from an EMBL/GenBank/DDBJ whole genome shotgun (WGS) entry which is preliminary data.</text>
</comment>
<evidence type="ECO:0000256" key="5">
    <source>
        <dbReference type="ARBA" id="ARBA00022840"/>
    </source>
</evidence>
<dbReference type="GO" id="GO:0005524">
    <property type="term" value="F:ATP binding"/>
    <property type="evidence" value="ECO:0007669"/>
    <property type="project" value="UniProtKB-KW"/>
</dbReference>
<accession>A0ABT1HDA6</accession>
<comment type="subcellular location">
    <subcellularLocation>
        <location evidence="1">Cell membrane</location>
        <topology evidence="1">Peripheral membrane protein</topology>
    </subcellularLocation>
</comment>
<dbReference type="InterPro" id="IPR017871">
    <property type="entry name" value="ABC_transporter-like_CS"/>
</dbReference>
<keyword evidence="5 8" id="KW-0067">ATP-binding</keyword>
<dbReference type="SUPFAM" id="SSF52540">
    <property type="entry name" value="P-loop containing nucleoside triphosphate hydrolases"/>
    <property type="match status" value="1"/>
</dbReference>
<dbReference type="PROSITE" id="PS00211">
    <property type="entry name" value="ABC_TRANSPORTER_1"/>
    <property type="match status" value="1"/>
</dbReference>
<evidence type="ECO:0000256" key="3">
    <source>
        <dbReference type="ARBA" id="ARBA00022448"/>
    </source>
</evidence>
<evidence type="ECO:0000256" key="6">
    <source>
        <dbReference type="ARBA" id="ARBA00023251"/>
    </source>
</evidence>
<dbReference type="PROSITE" id="PS50893">
    <property type="entry name" value="ABC_TRANSPORTER_2"/>
    <property type="match status" value="1"/>
</dbReference>
<gene>
    <name evidence="8" type="ORF">LX13_000678</name>
</gene>
<evidence type="ECO:0000313" key="9">
    <source>
        <dbReference type="Proteomes" id="UP001206895"/>
    </source>
</evidence>
<keyword evidence="6" id="KW-0046">Antibiotic resistance</keyword>
<dbReference type="InterPro" id="IPR027417">
    <property type="entry name" value="P-loop_NTPase"/>
</dbReference>
<dbReference type="EMBL" id="JAMTCJ010000001">
    <property type="protein sequence ID" value="MCP2174871.1"/>
    <property type="molecule type" value="Genomic_DNA"/>
</dbReference>
<keyword evidence="3" id="KW-0813">Transport</keyword>
<dbReference type="SMART" id="SM00382">
    <property type="entry name" value="AAA"/>
    <property type="match status" value="1"/>
</dbReference>
<organism evidence="8 9">
    <name type="scientific">Williamsia maris</name>
    <dbReference type="NCBI Taxonomy" id="72806"/>
    <lineage>
        <taxon>Bacteria</taxon>
        <taxon>Bacillati</taxon>
        <taxon>Actinomycetota</taxon>
        <taxon>Actinomycetes</taxon>
        <taxon>Mycobacteriales</taxon>
        <taxon>Nocardiaceae</taxon>
        <taxon>Williamsia</taxon>
    </lineage>
</organism>
<reference evidence="8 9" key="1">
    <citation type="submission" date="2022-06" db="EMBL/GenBank/DDBJ databases">
        <title>Genomic Encyclopedia of Archaeal and Bacterial Type Strains, Phase II (KMG-II): from individual species to whole genera.</title>
        <authorList>
            <person name="Goeker M."/>
        </authorList>
    </citation>
    <scope>NUCLEOTIDE SEQUENCE [LARGE SCALE GENOMIC DNA]</scope>
    <source>
        <strain evidence="8 9">DSM 44693</strain>
    </source>
</reference>